<proteinExistence type="predicted"/>
<dbReference type="OrthoDB" id="421374at2759"/>
<evidence type="ECO:0000313" key="3">
    <source>
        <dbReference type="EMBL" id="GJE86983.1"/>
    </source>
</evidence>
<dbReference type="InterPro" id="IPR024761">
    <property type="entry name" value="TFIIIC_delta_N"/>
</dbReference>
<dbReference type="PANTHER" id="PTHR15496:SF2">
    <property type="entry name" value="GENERAL TRANSCRIPTION FACTOR 3C POLYPEPTIDE 4"/>
    <property type="match status" value="1"/>
</dbReference>
<name>A0A9P3LAH1_9APHY</name>
<dbReference type="EMBL" id="BPQB01000005">
    <property type="protein sequence ID" value="GJE86983.1"/>
    <property type="molecule type" value="Genomic_DNA"/>
</dbReference>
<dbReference type="GO" id="GO:0006384">
    <property type="term" value="P:transcription initiation at RNA polymerase III promoter"/>
    <property type="evidence" value="ECO:0007669"/>
    <property type="project" value="InterPro"/>
</dbReference>
<dbReference type="InterPro" id="IPR015943">
    <property type="entry name" value="WD40/YVTN_repeat-like_dom_sf"/>
</dbReference>
<organism evidence="3 4">
    <name type="scientific">Phanerochaete sordida</name>
    <dbReference type="NCBI Taxonomy" id="48140"/>
    <lineage>
        <taxon>Eukaryota</taxon>
        <taxon>Fungi</taxon>
        <taxon>Dikarya</taxon>
        <taxon>Basidiomycota</taxon>
        <taxon>Agaricomycotina</taxon>
        <taxon>Agaricomycetes</taxon>
        <taxon>Polyporales</taxon>
        <taxon>Phanerochaetaceae</taxon>
        <taxon>Phanerochaete</taxon>
    </lineage>
</organism>
<dbReference type="PANTHER" id="PTHR15496">
    <property type="entry name" value="GENERAL TRANSCRIPTION FACTOR 3C POLYPEPTIDE 4 FAMILY"/>
    <property type="match status" value="1"/>
</dbReference>
<keyword evidence="4" id="KW-1185">Reference proteome</keyword>
<dbReference type="InterPro" id="IPR036322">
    <property type="entry name" value="WD40_repeat_dom_sf"/>
</dbReference>
<dbReference type="Pfam" id="PF12657">
    <property type="entry name" value="TFIIIC_delta"/>
    <property type="match status" value="1"/>
</dbReference>
<dbReference type="SUPFAM" id="SSF50978">
    <property type="entry name" value="WD40 repeat-like"/>
    <property type="match status" value="1"/>
</dbReference>
<dbReference type="GO" id="GO:0004402">
    <property type="term" value="F:histone acetyltransferase activity"/>
    <property type="evidence" value="ECO:0007669"/>
    <property type="project" value="InterPro"/>
</dbReference>
<evidence type="ECO:0000259" key="1">
    <source>
        <dbReference type="Pfam" id="PF12657"/>
    </source>
</evidence>
<dbReference type="AlphaFoldDB" id="A0A9P3LAH1"/>
<feature type="domain" description="Transcription factor IIIC putative zinc-finger" evidence="2">
    <location>
        <begin position="695"/>
        <end position="786"/>
    </location>
</feature>
<protein>
    <submittedName>
        <fullName evidence="3">Transcription factor IIIC subunit delta N-term-domain-containing protein</fullName>
    </submittedName>
</protein>
<accession>A0A9P3LAH1</accession>
<dbReference type="InterPro" id="IPR024764">
    <property type="entry name" value="TFIIIC_Znf"/>
</dbReference>
<dbReference type="InterPro" id="IPR044230">
    <property type="entry name" value="GTF3C4"/>
</dbReference>
<gene>
    <name evidence="3" type="ORF">PsYK624_030660</name>
</gene>
<evidence type="ECO:0000313" key="4">
    <source>
        <dbReference type="Proteomes" id="UP000703269"/>
    </source>
</evidence>
<dbReference type="GO" id="GO:0000127">
    <property type="term" value="C:transcription factor TFIIIC complex"/>
    <property type="evidence" value="ECO:0007669"/>
    <property type="project" value="InterPro"/>
</dbReference>
<sequence>MSSYPILTALSLPAVSTFPSARCIQWTADGQAVLLSKNAIYILTPDSGIAVDKSSVVKQALDKAQTTGSQRPLGWLRTMIELGKANDMHAWAEENRDWWGAVSLGPTDFSFTAVACSPSNISADAGCIYALLDSNSEVFLFKPVKDPLIGQWVGLGDLHEILTETSKIFIPEDDAKKLHRRTLHQQTTDIAWSPPADFGMSPAPDIDGALLAIGNRAGYTHLMRYTQDLQTSMLLQRVASVRVGDRWITRLAWSAAICTRPGTSQTYLACALADGSVVVTEIAQTITATSDTAAFYPEYNLEVTVNKLEEEVFDGDQKSTTSLRWIDTSQPEPILVFTKPGVVYLWSKPSAFTPWSGLRAIRLERQKLSVGSTPFAMVSGVSYSPRSDALVVSLADGSFHVVQKVTTDPALAPGTAEDNLASASVSKTARAVFIKVEEDDVDRRQVNAIYGMTSYDGDSYYTWIHEGLRPTDFSYKHDAKHTSMLVTAQLWNGKNDDQVVQNISDILSRCRAASGESSLATLRHIFLELRDSERFRRLHPRVLALVRTEHFPDDSSAATLPAWTGPQSTALRAQFRRSLRAHLFGRNSFLSHRLCVMLAGFCEQESDDAAVREAFRAAAADTVGTLWPRLLRIVVRHIAAVLPLLAEPDVPFVLRIIVQALLPGTPDDLQAEAHELSARIQALVPATGVDAAALGLNEPCPACRAAVPLQDINTATCPNGHSWPRCSITSFVLSTPMVRTCMGCSRKAFLPPPARDTPWLPPAARSWLVEDLLNAVRRCFFCGAGFVTLL</sequence>
<evidence type="ECO:0000259" key="2">
    <source>
        <dbReference type="Pfam" id="PF12660"/>
    </source>
</evidence>
<dbReference type="Pfam" id="PF12660">
    <property type="entry name" value="zf-TFIIIC"/>
    <property type="match status" value="1"/>
</dbReference>
<dbReference type="Proteomes" id="UP000703269">
    <property type="component" value="Unassembled WGS sequence"/>
</dbReference>
<comment type="caution">
    <text evidence="3">The sequence shown here is derived from an EMBL/GenBank/DDBJ whole genome shotgun (WGS) entry which is preliminary data.</text>
</comment>
<reference evidence="3 4" key="1">
    <citation type="submission" date="2021-08" db="EMBL/GenBank/DDBJ databases">
        <title>Draft Genome Sequence of Phanerochaete sordida strain YK-624.</title>
        <authorList>
            <person name="Mori T."/>
            <person name="Dohra H."/>
            <person name="Suzuki T."/>
            <person name="Kawagishi H."/>
            <person name="Hirai H."/>
        </authorList>
    </citation>
    <scope>NUCLEOTIDE SEQUENCE [LARGE SCALE GENOMIC DNA]</scope>
    <source>
        <strain evidence="3 4">YK-624</strain>
    </source>
</reference>
<dbReference type="Gene3D" id="2.130.10.10">
    <property type="entry name" value="YVTN repeat-like/Quinoprotein amine dehydrogenase"/>
    <property type="match status" value="1"/>
</dbReference>
<feature type="domain" description="Transcription factor IIIC 90kDa subunit N-terminal" evidence="1">
    <location>
        <begin position="26"/>
        <end position="412"/>
    </location>
</feature>